<dbReference type="PANTHER" id="PTHR33116">
    <property type="entry name" value="REVERSE TRANSCRIPTASE ZINC-BINDING DOMAIN-CONTAINING PROTEIN-RELATED-RELATED"/>
    <property type="match status" value="1"/>
</dbReference>
<reference evidence="2" key="1">
    <citation type="journal article" date="2013" name="Genome Biol.">
        <title>Reference genomes and transcriptomes of Nicotiana sylvestris and Nicotiana tomentosiformis.</title>
        <authorList>
            <person name="Sierro N."/>
            <person name="Battey J.N."/>
            <person name="Ouadi S."/>
            <person name="Bovet L."/>
            <person name="Goepfert S."/>
            <person name="Bakaher N."/>
            <person name="Peitsch M.C."/>
            <person name="Ivanov N.V."/>
        </authorList>
    </citation>
    <scope>NUCLEOTIDE SEQUENCE [LARGE SCALE GENOMIC DNA]</scope>
</reference>
<dbReference type="Pfam" id="PF00078">
    <property type="entry name" value="RVT_1"/>
    <property type="match status" value="1"/>
</dbReference>
<evidence type="ECO:0000259" key="1">
    <source>
        <dbReference type="PROSITE" id="PS50878"/>
    </source>
</evidence>
<gene>
    <name evidence="3" type="primary">LOC104216045</name>
</gene>
<protein>
    <submittedName>
        <fullName evidence="3">Uncharacterized protein LOC104216045</fullName>
    </submittedName>
</protein>
<dbReference type="RefSeq" id="XP_009764302.1">
    <property type="nucleotide sequence ID" value="XM_009766000.1"/>
</dbReference>
<dbReference type="STRING" id="4096.A0A1U7V853"/>
<dbReference type="OrthoDB" id="1938625at2759"/>
<dbReference type="PANTHER" id="PTHR33116:SF85">
    <property type="entry name" value="REVERSE TRANSCRIPTASE ZINC-BINDING DOMAIN-CONTAINING PROTEIN"/>
    <property type="match status" value="1"/>
</dbReference>
<reference evidence="3" key="2">
    <citation type="submission" date="2025-08" db="UniProtKB">
        <authorList>
            <consortium name="RefSeq"/>
        </authorList>
    </citation>
    <scope>IDENTIFICATION</scope>
    <source>
        <tissue evidence="3">Leaf</tissue>
    </source>
</reference>
<dbReference type="InterPro" id="IPR043502">
    <property type="entry name" value="DNA/RNA_pol_sf"/>
</dbReference>
<evidence type="ECO:0000313" key="3">
    <source>
        <dbReference type="RefSeq" id="XP_009764302.1"/>
    </source>
</evidence>
<dbReference type="InterPro" id="IPR000477">
    <property type="entry name" value="RT_dom"/>
</dbReference>
<organism evidence="2 3">
    <name type="scientific">Nicotiana sylvestris</name>
    <name type="common">Wood tobacco</name>
    <name type="synonym">South American tobacco</name>
    <dbReference type="NCBI Taxonomy" id="4096"/>
    <lineage>
        <taxon>Eukaryota</taxon>
        <taxon>Viridiplantae</taxon>
        <taxon>Streptophyta</taxon>
        <taxon>Embryophyta</taxon>
        <taxon>Tracheophyta</taxon>
        <taxon>Spermatophyta</taxon>
        <taxon>Magnoliopsida</taxon>
        <taxon>eudicotyledons</taxon>
        <taxon>Gunneridae</taxon>
        <taxon>Pentapetalae</taxon>
        <taxon>asterids</taxon>
        <taxon>lamiids</taxon>
        <taxon>Solanales</taxon>
        <taxon>Solanaceae</taxon>
        <taxon>Nicotianoideae</taxon>
        <taxon>Nicotianeae</taxon>
        <taxon>Nicotiana</taxon>
    </lineage>
</organism>
<evidence type="ECO:0000313" key="2">
    <source>
        <dbReference type="Proteomes" id="UP000189701"/>
    </source>
</evidence>
<accession>A0A1U7V853</accession>
<feature type="domain" description="Reverse transcriptase" evidence="1">
    <location>
        <begin position="1"/>
        <end position="238"/>
    </location>
</feature>
<dbReference type="eggNOG" id="KOG1075">
    <property type="taxonomic scope" value="Eukaryota"/>
</dbReference>
<sequence>MPRGDGVELKSQEAYAEQFGAYARAFDALKKVLDVSVSSSQNAFVEGRQILDATLVANELVDSRRKNRDPGLLCKLDLEKAFDHVNWEFLDFIMMRMGFGARWRGWIKLCLCGFFSSSGGLRQGNPLSPMLFILVMDALSKMMDRAAGRSFLRGFSAPIGVPSARRVSHLLFADDTLVFCDADMDQLTYLKQVLYKVSSFPTTYLGLPLGASHKDTTVWNPVIERVEKRLAGWQKRYLSKGRKEVLIKSTLSSMPHLLLVSVASSYEHHRKTGVASKEFSLGCSGWN</sequence>
<dbReference type="PROSITE" id="PS50878">
    <property type="entry name" value="RT_POL"/>
    <property type="match status" value="1"/>
</dbReference>
<keyword evidence="2" id="KW-1185">Reference proteome</keyword>
<dbReference type="CDD" id="cd01650">
    <property type="entry name" value="RT_nLTR_like"/>
    <property type="match status" value="1"/>
</dbReference>
<dbReference type="Proteomes" id="UP000189701">
    <property type="component" value="Unplaced"/>
</dbReference>
<dbReference type="SUPFAM" id="SSF56672">
    <property type="entry name" value="DNA/RNA polymerases"/>
    <property type="match status" value="1"/>
</dbReference>
<dbReference type="AlphaFoldDB" id="A0A1U7V853"/>
<name>A0A1U7V853_NICSY</name>
<proteinExistence type="predicted"/>